<keyword evidence="3" id="KW-0539">Nucleus</keyword>
<evidence type="ECO:0000313" key="8">
    <source>
        <dbReference type="Proteomes" id="UP000283509"/>
    </source>
</evidence>
<feature type="compositionally biased region" description="Low complexity" evidence="4">
    <location>
        <begin position="424"/>
        <end position="434"/>
    </location>
</feature>
<dbReference type="Gene3D" id="1.10.10.10">
    <property type="entry name" value="Winged helix-like DNA-binding domain superfamily/Winged helix DNA-binding domain"/>
    <property type="match status" value="1"/>
</dbReference>
<dbReference type="STRING" id="6689.A0A423TPY0"/>
<dbReference type="SUPFAM" id="SSF54695">
    <property type="entry name" value="POZ domain"/>
    <property type="match status" value="1"/>
</dbReference>
<evidence type="ECO:0000256" key="2">
    <source>
        <dbReference type="ARBA" id="ARBA00023125"/>
    </source>
</evidence>
<dbReference type="SMART" id="SM00225">
    <property type="entry name" value="BTB"/>
    <property type="match status" value="1"/>
</dbReference>
<comment type="caution">
    <text evidence="7">The sequence shown here is derived from an EMBL/GenBank/DDBJ whole genome shotgun (WGS) entry which is preliminary data.</text>
</comment>
<dbReference type="Pfam" id="PF00178">
    <property type="entry name" value="Ets"/>
    <property type="match status" value="1"/>
</dbReference>
<comment type="subcellular location">
    <subcellularLocation>
        <location evidence="3">Nucleus</location>
    </subcellularLocation>
</comment>
<dbReference type="Pfam" id="PF00651">
    <property type="entry name" value="BTB"/>
    <property type="match status" value="1"/>
</dbReference>
<dbReference type="EMBL" id="QCYY01001373">
    <property type="protein sequence ID" value="ROT78472.1"/>
    <property type="molecule type" value="Genomic_DNA"/>
</dbReference>
<dbReference type="GO" id="GO:0000981">
    <property type="term" value="F:DNA-binding transcription factor activity, RNA polymerase II-specific"/>
    <property type="evidence" value="ECO:0007669"/>
    <property type="project" value="TreeGrafter"/>
</dbReference>
<dbReference type="OrthoDB" id="5961210at2759"/>
<feature type="region of interest" description="Disordered" evidence="4">
    <location>
        <begin position="68"/>
        <end position="88"/>
    </location>
</feature>
<feature type="domain" description="ETS" evidence="5">
    <location>
        <begin position="625"/>
        <end position="693"/>
    </location>
</feature>
<feature type="region of interest" description="Disordered" evidence="4">
    <location>
        <begin position="390"/>
        <end position="620"/>
    </location>
</feature>
<dbReference type="Proteomes" id="UP000283509">
    <property type="component" value="Unassembled WGS sequence"/>
</dbReference>
<proteinExistence type="inferred from homology"/>
<dbReference type="PROSITE" id="PS50097">
    <property type="entry name" value="BTB"/>
    <property type="match status" value="1"/>
</dbReference>
<evidence type="ECO:0000313" key="7">
    <source>
        <dbReference type="EMBL" id="ROT78472.1"/>
    </source>
</evidence>
<evidence type="ECO:0000256" key="3">
    <source>
        <dbReference type="RuleBase" id="RU004019"/>
    </source>
</evidence>
<evidence type="ECO:0000259" key="6">
    <source>
        <dbReference type="PROSITE" id="PS50097"/>
    </source>
</evidence>
<dbReference type="SUPFAM" id="SSF46785">
    <property type="entry name" value="Winged helix' DNA-binding domain"/>
    <property type="match status" value="1"/>
</dbReference>
<feature type="compositionally biased region" description="Low complexity" evidence="4">
    <location>
        <begin position="575"/>
        <end position="609"/>
    </location>
</feature>
<dbReference type="InterPro" id="IPR046328">
    <property type="entry name" value="ETS_fam"/>
</dbReference>
<evidence type="ECO:0000256" key="1">
    <source>
        <dbReference type="ARBA" id="ARBA00005562"/>
    </source>
</evidence>
<feature type="domain" description="BTB" evidence="6">
    <location>
        <begin position="306"/>
        <end position="372"/>
    </location>
</feature>
<dbReference type="CDD" id="cd18315">
    <property type="entry name" value="BTB_POZ_BAB-like"/>
    <property type="match status" value="1"/>
</dbReference>
<dbReference type="SMART" id="SM00413">
    <property type="entry name" value="ETS"/>
    <property type="match status" value="1"/>
</dbReference>
<comment type="similarity">
    <text evidence="1 3">Belongs to the ETS family.</text>
</comment>
<dbReference type="PANTHER" id="PTHR11849:SF191">
    <property type="entry name" value="ECDYSONE-INDUCED PROTEIN 74EF ISOFORM B"/>
    <property type="match status" value="1"/>
</dbReference>
<dbReference type="InterPro" id="IPR000210">
    <property type="entry name" value="BTB/POZ_dom"/>
</dbReference>
<name>A0A423TPY0_PENVA</name>
<accession>A0A423TPY0</accession>
<feature type="compositionally biased region" description="Low complexity" evidence="4">
    <location>
        <begin position="395"/>
        <end position="411"/>
    </location>
</feature>
<reference evidence="7 8" key="2">
    <citation type="submission" date="2019-01" db="EMBL/GenBank/DDBJ databases">
        <title>The decoding of complex shrimp genome reveals the adaptation for benthos swimmer, frequently molting mechanism and breeding impact on genome.</title>
        <authorList>
            <person name="Sun Y."/>
            <person name="Gao Y."/>
            <person name="Yu Y."/>
        </authorList>
    </citation>
    <scope>NUCLEOTIDE SEQUENCE [LARGE SCALE GENOMIC DNA]</scope>
    <source>
        <tissue evidence="7">Muscle</tissue>
    </source>
</reference>
<dbReference type="Gene3D" id="3.30.710.10">
    <property type="entry name" value="Potassium Channel Kv1.1, Chain A"/>
    <property type="match status" value="1"/>
</dbReference>
<evidence type="ECO:0000256" key="4">
    <source>
        <dbReference type="SAM" id="MobiDB-lite"/>
    </source>
</evidence>
<dbReference type="InterPro" id="IPR036388">
    <property type="entry name" value="WH-like_DNA-bd_sf"/>
</dbReference>
<evidence type="ECO:0000259" key="5">
    <source>
        <dbReference type="PROSITE" id="PS50061"/>
    </source>
</evidence>
<feature type="compositionally biased region" description="Pro residues" evidence="4">
    <location>
        <begin position="484"/>
        <end position="498"/>
    </location>
</feature>
<dbReference type="GO" id="GO:0005634">
    <property type="term" value="C:nucleus"/>
    <property type="evidence" value="ECO:0007669"/>
    <property type="project" value="UniProtKB-SubCell"/>
</dbReference>
<dbReference type="InterPro" id="IPR036390">
    <property type="entry name" value="WH_DNA-bd_sf"/>
</dbReference>
<dbReference type="GO" id="GO:0043565">
    <property type="term" value="F:sequence-specific DNA binding"/>
    <property type="evidence" value="ECO:0007669"/>
    <property type="project" value="InterPro"/>
</dbReference>
<feature type="compositionally biased region" description="Polar residues" evidence="4">
    <location>
        <begin position="71"/>
        <end position="85"/>
    </location>
</feature>
<keyword evidence="2 3" id="KW-0238">DNA-binding</keyword>
<protein>
    <recommendedName>
        <fullName evidence="9">BTB domain-containing protein</fullName>
    </recommendedName>
</protein>
<dbReference type="PANTHER" id="PTHR11849">
    <property type="entry name" value="ETS"/>
    <property type="match status" value="1"/>
</dbReference>
<evidence type="ECO:0008006" key="9">
    <source>
        <dbReference type="Google" id="ProtNLM"/>
    </source>
</evidence>
<dbReference type="GO" id="GO:0030154">
    <property type="term" value="P:cell differentiation"/>
    <property type="evidence" value="ECO:0007669"/>
    <property type="project" value="TreeGrafter"/>
</dbReference>
<reference evidence="7 8" key="1">
    <citation type="submission" date="2018-04" db="EMBL/GenBank/DDBJ databases">
        <authorList>
            <person name="Zhang X."/>
            <person name="Yuan J."/>
            <person name="Li F."/>
            <person name="Xiang J."/>
        </authorList>
    </citation>
    <scope>NUCLEOTIDE SEQUENCE [LARGE SCALE GENOMIC DNA]</scope>
    <source>
        <tissue evidence="7">Muscle</tissue>
    </source>
</reference>
<gene>
    <name evidence="7" type="ORF">C7M84_002797</name>
</gene>
<organism evidence="7 8">
    <name type="scientific">Penaeus vannamei</name>
    <name type="common">Whiteleg shrimp</name>
    <name type="synonym">Litopenaeus vannamei</name>
    <dbReference type="NCBI Taxonomy" id="6689"/>
    <lineage>
        <taxon>Eukaryota</taxon>
        <taxon>Metazoa</taxon>
        <taxon>Ecdysozoa</taxon>
        <taxon>Arthropoda</taxon>
        <taxon>Crustacea</taxon>
        <taxon>Multicrustacea</taxon>
        <taxon>Malacostraca</taxon>
        <taxon>Eumalacostraca</taxon>
        <taxon>Eucarida</taxon>
        <taxon>Decapoda</taxon>
        <taxon>Dendrobranchiata</taxon>
        <taxon>Penaeoidea</taxon>
        <taxon>Penaeidae</taxon>
        <taxon>Penaeus</taxon>
    </lineage>
</organism>
<dbReference type="PRINTS" id="PR00454">
    <property type="entry name" value="ETSDOMAIN"/>
</dbReference>
<dbReference type="InterPro" id="IPR011333">
    <property type="entry name" value="SKP1/BTB/POZ_sf"/>
</dbReference>
<dbReference type="PROSITE" id="PS50061">
    <property type="entry name" value="ETS_DOMAIN_3"/>
    <property type="match status" value="1"/>
</dbReference>
<keyword evidence="8" id="KW-1185">Reference proteome</keyword>
<dbReference type="AlphaFoldDB" id="A0A423TPY0"/>
<sequence length="693" mass="75123">MRFVSLVCANNAGVDGGSGFVTSKKADIVDQVAFIINTRGTGDGMWRRLACTHALALALAHVARARRDKGSNSGNAHESVPTSATHPRACARSDAAFVGSWAREGSSSGEGEGRGRALRRARERLFVGRGELFRAREKGEGEALRRAREKAEGEALPCSDTDSQSDSRVIKPDCLVQCQWLTPRISSYTVEPHNAAEYILRNLLRNCKSPNFALDYELIRPSYRNAPSTCRKKKGLEKVFKKALKMASISQACGAGLKVWKEARASDRWTTPTPTVAEEEYRVRWEGHGNHLAQHLARLEQDPASADATLATKGASFPAHRIVLAAASSFFRSVLQNVPVGQHPVVVVRGAQPRHLRYILSFCYTGCVDVPTQELQEVVKLAEDLDITSLRVDGSPAPSSPAAARQTAAPSYRSRFFRSEPKRFTFTPPASSSSPPTPTQVEGSPGHKRSTASPALAEEQVSKRFKGEPLPSSLESDLAAFPPRCTPPASAPPQPRPHGSPFFSGDPPSPPRSAPPLGEDLAPSDLSLDKEGAGGLSLVPPSRLLHPTTSASNPASPKGDLPASPTLHDKRRFTSSLSRSSLHEPLTPSTPSTPTTPNLPALGTDSVGGTSSGRGGVSPSPGSRVLLWRFLLDLLHNPRYSPIYIRWLDRPAGIFRIMESDMVAQLWGMARKNNNMNYEKMSRGMRLRLEIDE</sequence>
<dbReference type="InterPro" id="IPR000418">
    <property type="entry name" value="Ets_dom"/>
</dbReference>